<name>A0ABQ2B0X4_9MICC</name>
<organism evidence="2 3">
    <name type="scientific">Arthrobacter liuii</name>
    <dbReference type="NCBI Taxonomy" id="1476996"/>
    <lineage>
        <taxon>Bacteria</taxon>
        <taxon>Bacillati</taxon>
        <taxon>Actinomycetota</taxon>
        <taxon>Actinomycetes</taxon>
        <taxon>Micrococcales</taxon>
        <taxon>Micrococcaceae</taxon>
        <taxon>Arthrobacter</taxon>
    </lineage>
</organism>
<evidence type="ECO:0000313" key="2">
    <source>
        <dbReference type="EMBL" id="GGI02149.1"/>
    </source>
</evidence>
<comment type="caution">
    <text evidence="2">The sequence shown here is derived from an EMBL/GenBank/DDBJ whole genome shotgun (WGS) entry which is preliminary data.</text>
</comment>
<protein>
    <recommendedName>
        <fullName evidence="4">MarR family transcriptional regulator</fullName>
    </recommendedName>
</protein>
<feature type="compositionally biased region" description="Polar residues" evidence="1">
    <location>
        <begin position="316"/>
        <end position="331"/>
    </location>
</feature>
<dbReference type="Proteomes" id="UP000643279">
    <property type="component" value="Unassembled WGS sequence"/>
</dbReference>
<evidence type="ECO:0000313" key="3">
    <source>
        <dbReference type="Proteomes" id="UP000643279"/>
    </source>
</evidence>
<dbReference type="EMBL" id="BMFW01000042">
    <property type="protein sequence ID" value="GGI02149.1"/>
    <property type="molecule type" value="Genomic_DNA"/>
</dbReference>
<evidence type="ECO:0000256" key="1">
    <source>
        <dbReference type="SAM" id="MobiDB-lite"/>
    </source>
</evidence>
<proteinExistence type="predicted"/>
<accession>A0ABQ2B0X4</accession>
<gene>
    <name evidence="2" type="ORF">GCM10007170_43200</name>
</gene>
<dbReference type="InterPro" id="IPR036390">
    <property type="entry name" value="WH_DNA-bd_sf"/>
</dbReference>
<dbReference type="SUPFAM" id="SSF46785">
    <property type="entry name" value="Winged helix' DNA-binding domain"/>
    <property type="match status" value="1"/>
</dbReference>
<keyword evidence="3" id="KW-1185">Reference proteome</keyword>
<feature type="region of interest" description="Disordered" evidence="1">
    <location>
        <begin position="306"/>
        <end position="331"/>
    </location>
</feature>
<evidence type="ECO:0008006" key="4">
    <source>
        <dbReference type="Google" id="ProtNLM"/>
    </source>
</evidence>
<reference evidence="3" key="1">
    <citation type="journal article" date="2019" name="Int. J. Syst. Evol. Microbiol.">
        <title>The Global Catalogue of Microorganisms (GCM) 10K type strain sequencing project: providing services to taxonomists for standard genome sequencing and annotation.</title>
        <authorList>
            <consortium name="The Broad Institute Genomics Platform"/>
            <consortium name="The Broad Institute Genome Sequencing Center for Infectious Disease"/>
            <person name="Wu L."/>
            <person name="Ma J."/>
        </authorList>
    </citation>
    <scope>NUCLEOTIDE SEQUENCE [LARGE SCALE GENOMIC DNA]</scope>
    <source>
        <strain evidence="3">CGMCC 1.12778</strain>
    </source>
</reference>
<sequence length="604" mass="67503">MSNQRDSPATVWAALAPLLAGQPRMRLSRDAGKTYPQKHERNLTQALPSLPAAVRIFGKDGTCAAIFLDFDSSVAGTDWVQADVRAVQTWLHSVGARWIEDYSPNGGRHVYVPLAQRITFSEARDLVEALGSRYRTLDKTPHQNLLHGCMRTPGSPHKRGGHQELAMSLSMAYDIARRPNSSAVWSAMSKDLAAEIKAVRALRQNESLTPATSDALAVQQPVGRMSRLMQVLAQTGIYDTTKYASDSEARQAVILSAAGAGLHLIDVERRMLQGTWPGLASFYVRYAAKHRLPALRRDWQNALKHLNKNKTRRDGNNNVRKSPTSQPNTQGLALQGVTEISNPDAEHRYIRTWRNALRIREVNYQQSKAGLARRMVLRSLGEAAHMTGSRFAEFGVRSIAVATGLDHTTVAMHLRELRAEKDPLVTLVEEGRGTKGDLYMLTIPEELKAAAEEMRWRKGKVHALRPVFRELGLPAAFVYETLEHSPGMPTAEIVRITRLSRSAVHEALDVLAAWNLVVRNSCRAWSIVAETSLRQLAEQFGVLEAVASQLQRYRNDRIIWREWLAKNVNTVPVLLSPDEDYPWETFEGPPDEWSLSDLAFNRAG</sequence>